<keyword evidence="2" id="KW-0597">Phosphoprotein</keyword>
<dbReference type="GeneID" id="92044191"/>
<dbReference type="InterPro" id="IPR001242">
    <property type="entry name" value="Condensation_dom"/>
</dbReference>
<dbReference type="Gene3D" id="3.40.50.12780">
    <property type="entry name" value="N-terminal domain of ligase-like"/>
    <property type="match status" value="1"/>
</dbReference>
<evidence type="ECO:0000256" key="2">
    <source>
        <dbReference type="ARBA" id="ARBA00022553"/>
    </source>
</evidence>
<dbReference type="EMBL" id="JAQQWN010000005">
    <property type="protein sequence ID" value="KAK8085545.1"/>
    <property type="molecule type" value="Genomic_DNA"/>
</dbReference>
<name>A0ABR1WPR9_9PEZI</name>
<dbReference type="InterPro" id="IPR042099">
    <property type="entry name" value="ANL_N_sf"/>
</dbReference>
<keyword evidence="1" id="KW-0596">Phosphopantetheine</keyword>
<dbReference type="InterPro" id="IPR009081">
    <property type="entry name" value="PP-bd_ACP"/>
</dbReference>
<dbReference type="SUPFAM" id="SSF52777">
    <property type="entry name" value="CoA-dependent acyltransferases"/>
    <property type="match status" value="4"/>
</dbReference>
<gene>
    <name evidence="5" type="ORF">PG997_006816</name>
</gene>
<dbReference type="PANTHER" id="PTHR45527">
    <property type="entry name" value="NONRIBOSOMAL PEPTIDE SYNTHETASE"/>
    <property type="match status" value="1"/>
</dbReference>
<dbReference type="CDD" id="cd05918">
    <property type="entry name" value="A_NRPS_SidN3_like"/>
    <property type="match status" value="1"/>
</dbReference>
<evidence type="ECO:0000256" key="3">
    <source>
        <dbReference type="ARBA" id="ARBA00022598"/>
    </source>
</evidence>
<evidence type="ECO:0000256" key="1">
    <source>
        <dbReference type="ARBA" id="ARBA00022450"/>
    </source>
</evidence>
<dbReference type="Pfam" id="PF00550">
    <property type="entry name" value="PP-binding"/>
    <property type="match status" value="2"/>
</dbReference>
<dbReference type="InterPro" id="IPR010071">
    <property type="entry name" value="AA_adenyl_dom"/>
</dbReference>
<dbReference type="Proteomes" id="UP001433268">
    <property type="component" value="Unassembled WGS sequence"/>
</dbReference>
<dbReference type="Gene3D" id="3.30.300.30">
    <property type="match status" value="1"/>
</dbReference>
<keyword evidence="3" id="KW-0436">Ligase</keyword>
<dbReference type="Gene3D" id="1.10.1200.10">
    <property type="entry name" value="ACP-like"/>
    <property type="match status" value="2"/>
</dbReference>
<dbReference type="RefSeq" id="XP_066670054.1">
    <property type="nucleotide sequence ID" value="XM_066811131.1"/>
</dbReference>
<sequence>MTYATITPIFRGGGGGGDSQAQVSNFIEALKFSYSIALHHFHDTNEYVVFREDINLSGTIIQNGDAKAKKSRGIGKRIAYDPHMYQNVSCSEALENSCSSSSGDVDVGPLTSQVNGEKGTSPTSTPYLMVLDCDPPAPTNNEAQYDDIGMRGFARTLEKLVDTMAETPSLPVASLKLAGSTDCQTIGNWNREPTIAEKACLHHLVERTARNRPDEPAIVSWDGTLSYRELDSLAGRLASHLSTSYAVGPGKKVPLCFEKSLYMVVAMLGVLKAGGAYCCLDPAHPRARHEYIIRSVDASLIIASPHQDHLFQGIPAVSVLTLDARTLDTLFPTAAADSFSCGTVGPDDTCMIAFTSGSTGVPKGIVHTHSTVTTGLVESAPRQRLDQPGTRVFQWAAYTFDVSLSEIFCPLLHGGVMCIPSEDERLNDVEGAMNRMRCEWAFFTPTFSRFFRRYDVPTLQTLAMGGEAVMNDDINAWVGRVRSVLQVYGPAECVTWFIKEYTEPTYTTISFGKATNAHLWIVDPDNAERLMPVGAAGELLIEGPAVHVGYLNDAARNEAAFVQSPPQWRKAIGAPCTDRIYKSGDLVRYLPGGEMAYVGRKDAMVKLRGQRIDLGEIESVLRVTLGDTADVAVDLVVPAGKNRDQALVAFIRIREQAAPAQETLAPLVPSLQIELRKNLPEFMVPRIFYPMEELPYNASRKLDRKALREFGSSLTIEALMKQNAAAAVHTNGTQQHPAVLTPAEQCFQKLWADLLHVEQSDIKLDDNFFALGGSSLSAIRLIASARDAGYSITYTTIFKSPTLREVARSAIPKVEQQSAAAIEPFALVREDRRSAVLETASTQCAVATADIADIIPITPQQEGLWALSLASDGNDGSYIAHFTIRLREATDVARFCAAWETVADNVAFMRSRFMQSNAGAHQVVLKNAVAWKEGLSAQEFVRSELQEPVDFGKPVTSYGLIRDEPTLNPVLGFSNNLVVWKSHHGLYDGHSIVLFLNAVAQVYRGETFGPEVPFPRFIHHLQTMDERACRNFWRSRYEGPRPSGYYRRSITFQQPDHSRITKANVLRGALALTIAQVTGASNVNFLETLDGRSVAVPGVESIIGPTFNTVPRNTAVDLGLTVEQFLLRMQDTSTEMMPFSLYGLQKIHTLSPQCASACEFQSLLVIEPSYLREYTDVFDFDETGGGIHRFTSDCILWKCDMHDAGVELGTSFDEHVIDAKELRWVVNLFEENLYFLCSGEQSLPLSANPATLIASHVFAHKTTSNGVATAPEPPATNGTTSALMNGSGGQVSQLLSKAWIKTLGMEEDEFSLTDDFFLKGGNSIRAMEFVAAARALGISITVAKVFQNPSFHALVKVAALQNIERDDGSLPFSTIGPQYTKDELIRFAVTQCDISPSEIEDILLATPLQAGFMASSVRKKGAWMAQTQYTFPRDIPVEMIRAIWTKLHEHYRTLRTRLVQTSSGVYQVVTRSPPLWLVFDDHSVYMNADREMTMKYGDALTRYAIGSPAVTDGRRRSIFTMHHSIYDGFTLDKLHHALNQEMSGYQLHPVPTSTLFMRHIAAIDEAAAKTFWQRYLSGYSGSDAFPPRVSASHVPEANRTLKIGINLPSHREWPSITLPTIILGAWALVAGHYSGETEDVAFGTRVSGRCAPVQSVMDMLEPTIAHVPVRVKISRDQSVENFLHRLQIEQSEVMAYEQTGLAKIAAYDEHCRAACSFQNMLVIQRPSDEVVDELGQRIGVYEELSDYKYFNDWALLVDVFPSLAGDGAQLVFCYDSSILSDERIKEMAQRLERAIALLASSKDGIAGTTEAIGSDIDL</sequence>
<dbReference type="Pfam" id="PF00668">
    <property type="entry name" value="Condensation"/>
    <property type="match status" value="2"/>
</dbReference>
<dbReference type="InterPro" id="IPR036736">
    <property type="entry name" value="ACP-like_sf"/>
</dbReference>
<dbReference type="InterPro" id="IPR045851">
    <property type="entry name" value="AMP-bd_C_sf"/>
</dbReference>
<dbReference type="PROSITE" id="PS00455">
    <property type="entry name" value="AMP_BINDING"/>
    <property type="match status" value="1"/>
</dbReference>
<dbReference type="InterPro" id="IPR020845">
    <property type="entry name" value="AMP-binding_CS"/>
</dbReference>
<dbReference type="Gene3D" id="3.30.559.10">
    <property type="entry name" value="Chloramphenicol acetyltransferase-like domain"/>
    <property type="match status" value="2"/>
</dbReference>
<evidence type="ECO:0000259" key="4">
    <source>
        <dbReference type="PROSITE" id="PS50075"/>
    </source>
</evidence>
<keyword evidence="6" id="KW-1185">Reference proteome</keyword>
<protein>
    <submittedName>
        <fullName evidence="5">Nonribosomal Peptide Synthase (NRPS)</fullName>
    </submittedName>
</protein>
<dbReference type="Pfam" id="PF00501">
    <property type="entry name" value="AMP-binding"/>
    <property type="match status" value="1"/>
</dbReference>
<dbReference type="InterPro" id="IPR023213">
    <property type="entry name" value="CAT-like_dom_sf"/>
</dbReference>
<accession>A0ABR1WPR9</accession>
<dbReference type="CDD" id="cd19545">
    <property type="entry name" value="FUM14_C_NRPS-like"/>
    <property type="match status" value="2"/>
</dbReference>
<dbReference type="InterPro" id="IPR000873">
    <property type="entry name" value="AMP-dep_synth/lig_dom"/>
</dbReference>
<feature type="domain" description="Carrier" evidence="4">
    <location>
        <begin position="1289"/>
        <end position="1362"/>
    </location>
</feature>
<organism evidence="5 6">
    <name type="scientific">Apiospora hydei</name>
    <dbReference type="NCBI Taxonomy" id="1337664"/>
    <lineage>
        <taxon>Eukaryota</taxon>
        <taxon>Fungi</taxon>
        <taxon>Dikarya</taxon>
        <taxon>Ascomycota</taxon>
        <taxon>Pezizomycotina</taxon>
        <taxon>Sordariomycetes</taxon>
        <taxon>Xylariomycetidae</taxon>
        <taxon>Amphisphaeriales</taxon>
        <taxon>Apiosporaceae</taxon>
        <taxon>Apiospora</taxon>
    </lineage>
</organism>
<comment type="caution">
    <text evidence="5">The sequence shown here is derived from an EMBL/GenBank/DDBJ whole genome shotgun (WGS) entry which is preliminary data.</text>
</comment>
<proteinExistence type="predicted"/>
<dbReference type="Gene3D" id="3.30.559.30">
    <property type="entry name" value="Nonribosomal peptide synthetase, condensation domain"/>
    <property type="match status" value="2"/>
</dbReference>
<dbReference type="NCBIfam" id="TIGR01733">
    <property type="entry name" value="AA-adenyl-dom"/>
    <property type="match status" value="1"/>
</dbReference>
<dbReference type="PROSITE" id="PS00012">
    <property type="entry name" value="PHOSPHOPANTETHEINE"/>
    <property type="match status" value="1"/>
</dbReference>
<evidence type="ECO:0000313" key="6">
    <source>
        <dbReference type="Proteomes" id="UP001433268"/>
    </source>
</evidence>
<dbReference type="InterPro" id="IPR006162">
    <property type="entry name" value="Ppantetheine_attach_site"/>
</dbReference>
<dbReference type="PANTHER" id="PTHR45527:SF1">
    <property type="entry name" value="FATTY ACID SYNTHASE"/>
    <property type="match status" value="1"/>
</dbReference>
<reference evidence="5 6" key="1">
    <citation type="submission" date="2023-01" db="EMBL/GenBank/DDBJ databases">
        <title>Analysis of 21 Apiospora genomes using comparative genomics revels a genus with tremendous synthesis potential of carbohydrate active enzymes and secondary metabolites.</title>
        <authorList>
            <person name="Sorensen T."/>
        </authorList>
    </citation>
    <scope>NUCLEOTIDE SEQUENCE [LARGE SCALE GENOMIC DNA]</scope>
    <source>
        <strain evidence="5 6">CBS 114990</strain>
    </source>
</reference>
<dbReference type="PROSITE" id="PS50075">
    <property type="entry name" value="CARRIER"/>
    <property type="match status" value="2"/>
</dbReference>
<feature type="domain" description="Carrier" evidence="4">
    <location>
        <begin position="738"/>
        <end position="814"/>
    </location>
</feature>
<dbReference type="SUPFAM" id="SSF56801">
    <property type="entry name" value="Acetyl-CoA synthetase-like"/>
    <property type="match status" value="1"/>
</dbReference>
<evidence type="ECO:0000313" key="5">
    <source>
        <dbReference type="EMBL" id="KAK8085545.1"/>
    </source>
</evidence>
<dbReference type="SUPFAM" id="SSF47336">
    <property type="entry name" value="ACP-like"/>
    <property type="match status" value="2"/>
</dbReference>